<evidence type="ECO:0000313" key="1">
    <source>
        <dbReference type="EMBL" id="CEK84182.1"/>
    </source>
</evidence>
<evidence type="ECO:0000313" key="2">
    <source>
        <dbReference type="EMBL" id="CEK84185.1"/>
    </source>
</evidence>
<organism evidence="2">
    <name type="scientific">Arion vulgaris</name>
    <dbReference type="NCBI Taxonomy" id="1028688"/>
    <lineage>
        <taxon>Eukaryota</taxon>
        <taxon>Metazoa</taxon>
        <taxon>Spiralia</taxon>
        <taxon>Lophotrochozoa</taxon>
        <taxon>Mollusca</taxon>
        <taxon>Gastropoda</taxon>
        <taxon>Heterobranchia</taxon>
        <taxon>Euthyneura</taxon>
        <taxon>Panpulmonata</taxon>
        <taxon>Eupulmonata</taxon>
        <taxon>Stylommatophora</taxon>
        <taxon>Helicina</taxon>
        <taxon>Arionoidea</taxon>
        <taxon>Arionidae</taxon>
        <taxon>Arion</taxon>
    </lineage>
</organism>
<sequence>EEHCQGDNWNMSGMRVVQVALETFLDVYAETSFSKLQTVSAQENCRHQEDVNKKNGMSGIAQRMMSI</sequence>
<name>A0A0B7AWA3_9EUPU</name>
<accession>A0A0B7AWA3</accession>
<dbReference type="EMBL" id="HACG01037317">
    <property type="protein sequence ID" value="CEK84182.1"/>
    <property type="molecule type" value="Transcribed_RNA"/>
</dbReference>
<proteinExistence type="predicted"/>
<protein>
    <submittedName>
        <fullName evidence="2">Uncharacterized protein</fullName>
    </submittedName>
</protein>
<reference evidence="2" key="1">
    <citation type="submission" date="2014-12" db="EMBL/GenBank/DDBJ databases">
        <title>Insight into the proteome of Arion vulgaris.</title>
        <authorList>
            <person name="Aradska J."/>
            <person name="Bulat T."/>
            <person name="Smidak R."/>
            <person name="Sarate P."/>
            <person name="Gangsoo J."/>
            <person name="Sialana F."/>
            <person name="Bilban M."/>
            <person name="Lubec G."/>
        </authorList>
    </citation>
    <scope>NUCLEOTIDE SEQUENCE</scope>
    <source>
        <tissue evidence="2">Skin</tissue>
    </source>
</reference>
<feature type="non-terminal residue" evidence="2">
    <location>
        <position position="1"/>
    </location>
</feature>
<gene>
    <name evidence="2" type="primary">ORF141193</name>
    <name evidence="1" type="synonym">ORF141176</name>
</gene>
<dbReference type="AlphaFoldDB" id="A0A0B7AWA3"/>
<dbReference type="EMBL" id="HACG01037320">
    <property type="protein sequence ID" value="CEK84185.1"/>
    <property type="molecule type" value="Transcribed_RNA"/>
</dbReference>